<evidence type="ECO:0000313" key="2">
    <source>
        <dbReference type="Proteomes" id="UP000031982"/>
    </source>
</evidence>
<evidence type="ECO:0000313" key="1">
    <source>
        <dbReference type="EMBL" id="KIL80205.1"/>
    </source>
</evidence>
<protein>
    <submittedName>
        <fullName evidence="1">Uncharacterized protein</fullName>
    </submittedName>
</protein>
<dbReference type="EMBL" id="JXLP01000001">
    <property type="protein sequence ID" value="KIL80205.1"/>
    <property type="molecule type" value="Genomic_DNA"/>
</dbReference>
<organism evidence="1 2">
    <name type="scientific">Bacillus badius</name>
    <dbReference type="NCBI Taxonomy" id="1455"/>
    <lineage>
        <taxon>Bacteria</taxon>
        <taxon>Bacillati</taxon>
        <taxon>Bacillota</taxon>
        <taxon>Bacilli</taxon>
        <taxon>Bacillales</taxon>
        <taxon>Bacillaceae</taxon>
        <taxon>Pseudobacillus</taxon>
    </lineage>
</organism>
<name>A0ABR5B010_BACBA</name>
<comment type="caution">
    <text evidence="1">The sequence shown here is derived from an EMBL/GenBank/DDBJ whole genome shotgun (WGS) entry which is preliminary data.</text>
</comment>
<gene>
    <name evidence="1" type="ORF">SD77_0053</name>
</gene>
<keyword evidence="2" id="KW-1185">Reference proteome</keyword>
<dbReference type="Proteomes" id="UP000031982">
    <property type="component" value="Unassembled WGS sequence"/>
</dbReference>
<accession>A0ABR5B010</accession>
<reference evidence="1 2" key="1">
    <citation type="submission" date="2015-01" db="EMBL/GenBank/DDBJ databases">
        <title>Genome Assembly of Bacillus badius MTCC 1458.</title>
        <authorList>
            <person name="Verma A."/>
            <person name="Khatri I."/>
            <person name="Mual P."/>
            <person name="Subramanian S."/>
            <person name="Krishnamurthi S."/>
        </authorList>
    </citation>
    <scope>NUCLEOTIDE SEQUENCE [LARGE SCALE GENOMIC DNA]</scope>
    <source>
        <strain evidence="1 2">MTCC 1458</strain>
    </source>
</reference>
<proteinExistence type="predicted"/>
<sequence>MYVMTGLSDKSLNKKGGEKEAIFLRLFLIDKGLYLKRAGGFMARSGRAMKTSPFYGKFVS</sequence>